<dbReference type="Proteomes" id="UP000483820">
    <property type="component" value="Chromosome V"/>
</dbReference>
<evidence type="ECO:0000256" key="3">
    <source>
        <dbReference type="ARBA" id="ARBA00022989"/>
    </source>
</evidence>
<reference evidence="7 8" key="1">
    <citation type="submission" date="2019-12" db="EMBL/GenBank/DDBJ databases">
        <title>Chromosome-level assembly of the Caenorhabditis remanei genome.</title>
        <authorList>
            <person name="Teterina A.A."/>
            <person name="Willis J.H."/>
            <person name="Phillips P.C."/>
        </authorList>
    </citation>
    <scope>NUCLEOTIDE SEQUENCE [LARGE SCALE GENOMIC DNA]</scope>
    <source>
        <strain evidence="7 8">PX506</strain>
        <tissue evidence="7">Whole organism</tissue>
    </source>
</reference>
<gene>
    <name evidence="7" type="ORF">GCK72_021728</name>
</gene>
<feature type="domain" description="G-protein coupled receptors family 1 profile" evidence="6">
    <location>
        <begin position="1"/>
        <end position="270"/>
    </location>
</feature>
<dbReference type="KEGG" id="crq:GCK72_021728"/>
<evidence type="ECO:0000259" key="6">
    <source>
        <dbReference type="PROSITE" id="PS50262"/>
    </source>
</evidence>
<dbReference type="PROSITE" id="PS50262">
    <property type="entry name" value="G_PROTEIN_RECEP_F1_2"/>
    <property type="match status" value="1"/>
</dbReference>
<dbReference type="Pfam" id="PF10324">
    <property type="entry name" value="7TM_GPCR_Srw"/>
    <property type="match status" value="2"/>
</dbReference>
<dbReference type="InterPro" id="IPR019427">
    <property type="entry name" value="7TM_GPCR_serpentine_rcpt_Srw"/>
</dbReference>
<evidence type="ECO:0000256" key="1">
    <source>
        <dbReference type="ARBA" id="ARBA00004370"/>
    </source>
</evidence>
<evidence type="ECO:0000256" key="2">
    <source>
        <dbReference type="ARBA" id="ARBA00022692"/>
    </source>
</evidence>
<dbReference type="Gene3D" id="1.20.1070.10">
    <property type="entry name" value="Rhodopsin 7-helix transmembrane proteins"/>
    <property type="match status" value="2"/>
</dbReference>
<keyword evidence="3 5" id="KW-1133">Transmembrane helix</keyword>
<feature type="transmembrane region" description="Helical" evidence="5">
    <location>
        <begin position="213"/>
        <end position="234"/>
    </location>
</feature>
<feature type="transmembrane region" description="Helical" evidence="5">
    <location>
        <begin position="254"/>
        <end position="275"/>
    </location>
</feature>
<protein>
    <recommendedName>
        <fullName evidence="6">G-protein coupled receptors family 1 profile domain-containing protein</fullName>
    </recommendedName>
</protein>
<evidence type="ECO:0000313" key="7">
    <source>
        <dbReference type="EMBL" id="KAF1755159.1"/>
    </source>
</evidence>
<dbReference type="AlphaFoldDB" id="A0A6A5GLK1"/>
<dbReference type="InterPro" id="IPR017452">
    <property type="entry name" value="GPCR_Rhodpsn_7TM"/>
</dbReference>
<feature type="transmembrane region" description="Helical" evidence="5">
    <location>
        <begin position="335"/>
        <end position="356"/>
    </location>
</feature>
<sequence length="429" mass="50118">MRTASIYIILGTVAIMDIISMSYDLHIEILKFYRVVNVCFSKEADYNILIIQEVFESVRSYTRRCSTWLSVSIALIRVLVIKYPMNSKFDILSKSKTAFIVIPFILILCAPLHIMDIYKYQIILLDENYKCTQFPFYTTYYYVKTTSLLFFQDDALLFNTYRNIDGIISKIIPCILFPIITFLLILEIRKQRIKRNKLKSSFAPKESKHTTKFVLFLTLPFFLAELPLGIIFMIRSTFLEGTWSSIFMEAFENLFLLILSGTTALHMVICIFMSSQYREVAWSTIRFGYVLEIIPCILFPVITFLLILEIRKQRINRDKLKSSFAPKESKNTTKFVLFLTLPFFLAELPLGIIFMISPPLWNQIGSYLLMEGLENFFSFILSGTTTLHMFVCIFMSSQYREVAWSTIRFGYVLEEQQNKPIFGQRTLTV</sequence>
<dbReference type="GeneID" id="9807881"/>
<dbReference type="PANTHER" id="PTHR22751:SF288">
    <property type="entry name" value="G-PROTEIN COUPLED RECEPTORS FAMILY 1 PROFILE DOMAIN-CONTAINING PROTEIN"/>
    <property type="match status" value="1"/>
</dbReference>
<evidence type="ECO:0000256" key="5">
    <source>
        <dbReference type="SAM" id="Phobius"/>
    </source>
</evidence>
<keyword evidence="2 5" id="KW-0812">Transmembrane</keyword>
<dbReference type="EMBL" id="WUAV01000005">
    <property type="protein sequence ID" value="KAF1755159.1"/>
    <property type="molecule type" value="Genomic_DNA"/>
</dbReference>
<comment type="subcellular location">
    <subcellularLocation>
        <location evidence="1">Membrane</location>
    </subcellularLocation>
</comment>
<dbReference type="GO" id="GO:0008528">
    <property type="term" value="F:G protein-coupled peptide receptor activity"/>
    <property type="evidence" value="ECO:0007669"/>
    <property type="project" value="InterPro"/>
</dbReference>
<name>A0A6A5GLK1_CAERE</name>
<feature type="transmembrane region" description="Helical" evidence="5">
    <location>
        <begin position="6"/>
        <end position="25"/>
    </location>
</feature>
<proteinExistence type="predicted"/>
<accession>A0A6A5GLK1</accession>
<evidence type="ECO:0000313" key="8">
    <source>
        <dbReference type="Proteomes" id="UP000483820"/>
    </source>
</evidence>
<organism evidence="7 8">
    <name type="scientific">Caenorhabditis remanei</name>
    <name type="common">Caenorhabditis vulgaris</name>
    <dbReference type="NCBI Taxonomy" id="31234"/>
    <lineage>
        <taxon>Eukaryota</taxon>
        <taxon>Metazoa</taxon>
        <taxon>Ecdysozoa</taxon>
        <taxon>Nematoda</taxon>
        <taxon>Chromadorea</taxon>
        <taxon>Rhabditida</taxon>
        <taxon>Rhabditina</taxon>
        <taxon>Rhabditomorpha</taxon>
        <taxon>Rhabditoidea</taxon>
        <taxon>Rhabditidae</taxon>
        <taxon>Peloderinae</taxon>
        <taxon>Caenorhabditis</taxon>
    </lineage>
</organism>
<feature type="transmembrane region" description="Helical" evidence="5">
    <location>
        <begin position="376"/>
        <end position="395"/>
    </location>
</feature>
<dbReference type="RefSeq" id="XP_053583373.1">
    <property type="nucleotide sequence ID" value="XM_053734460.1"/>
</dbReference>
<evidence type="ECO:0000256" key="4">
    <source>
        <dbReference type="ARBA" id="ARBA00023136"/>
    </source>
</evidence>
<dbReference type="PANTHER" id="PTHR22751">
    <property type="entry name" value="G-PROTEIN COUPLED RECEPTOR-RELATED"/>
    <property type="match status" value="1"/>
</dbReference>
<feature type="transmembrane region" description="Helical" evidence="5">
    <location>
        <begin position="287"/>
        <end position="308"/>
    </location>
</feature>
<feature type="transmembrane region" description="Helical" evidence="5">
    <location>
        <begin position="167"/>
        <end position="186"/>
    </location>
</feature>
<feature type="transmembrane region" description="Helical" evidence="5">
    <location>
        <begin position="97"/>
        <end position="115"/>
    </location>
</feature>
<dbReference type="SUPFAM" id="SSF81321">
    <property type="entry name" value="Family A G protein-coupled receptor-like"/>
    <property type="match status" value="2"/>
</dbReference>
<comment type="caution">
    <text evidence="7">The sequence shown here is derived from an EMBL/GenBank/DDBJ whole genome shotgun (WGS) entry which is preliminary data.</text>
</comment>
<dbReference type="CTD" id="9807881"/>
<keyword evidence="4 5" id="KW-0472">Membrane</keyword>
<dbReference type="GO" id="GO:0016020">
    <property type="term" value="C:membrane"/>
    <property type="evidence" value="ECO:0007669"/>
    <property type="project" value="UniProtKB-SubCell"/>
</dbReference>